<feature type="compositionally biased region" description="Low complexity" evidence="1">
    <location>
        <begin position="213"/>
        <end position="231"/>
    </location>
</feature>
<keyword evidence="2" id="KW-1185">Reference proteome</keyword>
<evidence type="ECO:0000256" key="1">
    <source>
        <dbReference type="SAM" id="MobiDB-lite"/>
    </source>
</evidence>
<reference evidence="3" key="1">
    <citation type="submission" date="2025-08" db="UniProtKB">
        <authorList>
            <consortium name="RefSeq"/>
        </authorList>
    </citation>
    <scope>IDENTIFICATION</scope>
</reference>
<dbReference type="KEGG" id="pavi:110765261"/>
<gene>
    <name evidence="3" type="primary">LOC110765261</name>
</gene>
<feature type="non-terminal residue" evidence="3">
    <location>
        <position position="359"/>
    </location>
</feature>
<dbReference type="RefSeq" id="XP_021824037.1">
    <property type="nucleotide sequence ID" value="XM_021968345.1"/>
</dbReference>
<proteinExistence type="predicted"/>
<protein>
    <submittedName>
        <fullName evidence="3">Uncharacterized protein LOC110765261</fullName>
    </submittedName>
</protein>
<name>A0A6P5TA65_PRUAV</name>
<evidence type="ECO:0000313" key="2">
    <source>
        <dbReference type="Proteomes" id="UP000515124"/>
    </source>
</evidence>
<feature type="region of interest" description="Disordered" evidence="1">
    <location>
        <begin position="165"/>
        <end position="231"/>
    </location>
</feature>
<accession>A0A6P5TA65</accession>
<organism evidence="2 3">
    <name type="scientific">Prunus avium</name>
    <name type="common">Cherry</name>
    <name type="synonym">Cerasus avium</name>
    <dbReference type="NCBI Taxonomy" id="42229"/>
    <lineage>
        <taxon>Eukaryota</taxon>
        <taxon>Viridiplantae</taxon>
        <taxon>Streptophyta</taxon>
        <taxon>Embryophyta</taxon>
        <taxon>Tracheophyta</taxon>
        <taxon>Spermatophyta</taxon>
        <taxon>Magnoliopsida</taxon>
        <taxon>eudicotyledons</taxon>
        <taxon>Gunneridae</taxon>
        <taxon>Pentapetalae</taxon>
        <taxon>rosids</taxon>
        <taxon>fabids</taxon>
        <taxon>Rosales</taxon>
        <taxon>Rosaceae</taxon>
        <taxon>Amygdaloideae</taxon>
        <taxon>Amygdaleae</taxon>
        <taxon>Prunus</taxon>
    </lineage>
</organism>
<dbReference type="Proteomes" id="UP000515124">
    <property type="component" value="Unplaced"/>
</dbReference>
<dbReference type="AlphaFoldDB" id="A0A6P5TA65"/>
<sequence length="359" mass="37373">MTFLTLTPWSRRNAYDEDGRVWYEECISARFIRPVEEAVRAALTNADWDPLTPKGSKVKKVSAGPPRPSAPAMVASRVPAPPLARSAAVASTAAPSSTAASAPRATPVDVVIVEEEATVEDAAAAHMVVEEAGAAETTVEGAAAVEEVAEAMDAEIAPAEVTAEEIAEETAEEAAEGAADEGEEEAIAEAAEEATDEAAEEPAVDATSGLLTSTPRRPSGISIRSPSQSSPPLAMVAATISPMPSFHDSTVVAEPVVTGATVVSVPSLLRTTSAVMTDLSLPEATSSDDLEELYASLHEEGGSSASAPLDEDSKTVIERLREFLLLDVRQMTTAGAITEFRSCLDTAMALGLLDSEWLL</sequence>
<feature type="compositionally biased region" description="Acidic residues" evidence="1">
    <location>
        <begin position="165"/>
        <end position="203"/>
    </location>
</feature>
<evidence type="ECO:0000313" key="3">
    <source>
        <dbReference type="RefSeq" id="XP_021824037.1"/>
    </source>
</evidence>
<feature type="region of interest" description="Disordered" evidence="1">
    <location>
        <begin position="47"/>
        <end position="74"/>
    </location>
</feature>
<dbReference type="GeneID" id="110765261"/>